<dbReference type="Pfam" id="PF13416">
    <property type="entry name" value="SBP_bac_8"/>
    <property type="match status" value="1"/>
</dbReference>
<dbReference type="OrthoDB" id="9764112at2"/>
<accession>A0A2S4JHL2</accession>
<sequence>MIMAPHGNESHGKEPRRKKPQGTQPQGEEPQAPALAPRGAPPAPVTLAAATIATIAVVLLIFWSHPGLARESRNPTLTVTWWGTPARHERTRAVLDLYQEHHPGTNLLAHSTEWGDYWHTLDQLLAGPNPPQVIQQDYAYLGHYVQEGVLLPLDPFLRDGTISLPGVADALLQGGRVGGLLYGIPLGINAPALVYDPEVLARAGIPRPTTDWTWDDFARIARQVHQETGLGTRPIFPGNPRTGFDTWLRQRGLSFYAPSGRGLGFTDPALLEDFWTFQRDLAREGLLVSGGSPLAEGRSWVDFIWSNAFPALQEEARRPLELALLPRLGDSLRPGLYLKPAMFFSLTRSGGAPRPGARFISFFLTNPRAGTLLEMERGVPLVPAVNRNLRNDVTPAQKQVLDYIALVADGHSVPLDPPDPPGAARVHRLFRETTSQVLEGHIPPARAAREFLARAEKELLNQFLD</sequence>
<dbReference type="Gene3D" id="3.40.190.10">
    <property type="entry name" value="Periplasmic binding protein-like II"/>
    <property type="match status" value="2"/>
</dbReference>
<dbReference type="AlphaFoldDB" id="A0A2S4JHL2"/>
<dbReference type="Proteomes" id="UP000237350">
    <property type="component" value="Unassembled WGS sequence"/>
</dbReference>
<dbReference type="SUPFAM" id="SSF53850">
    <property type="entry name" value="Periplasmic binding protein-like II"/>
    <property type="match status" value="1"/>
</dbReference>
<comment type="similarity">
    <text evidence="2">Belongs to the bacterial solute-binding protein 1 family.</text>
</comment>
<evidence type="ECO:0000313" key="4">
    <source>
        <dbReference type="EMBL" id="POQ99032.1"/>
    </source>
</evidence>
<name>A0A2S4JHL2_9SPIO</name>
<evidence type="ECO:0000256" key="2">
    <source>
        <dbReference type="ARBA" id="ARBA00008520"/>
    </source>
</evidence>
<evidence type="ECO:0000256" key="1">
    <source>
        <dbReference type="ARBA" id="ARBA00004418"/>
    </source>
</evidence>
<comment type="subcellular location">
    <subcellularLocation>
        <location evidence="1">Periplasm</location>
    </subcellularLocation>
</comment>
<dbReference type="RefSeq" id="WP_103680885.1">
    <property type="nucleotide sequence ID" value="NZ_LPWH01000112.1"/>
</dbReference>
<dbReference type="PANTHER" id="PTHR43649">
    <property type="entry name" value="ARABINOSE-BINDING PROTEIN-RELATED"/>
    <property type="match status" value="1"/>
</dbReference>
<evidence type="ECO:0000313" key="5">
    <source>
        <dbReference type="Proteomes" id="UP000237350"/>
    </source>
</evidence>
<organism evidence="4 5">
    <name type="scientific">Alkalispirochaeta sphaeroplastigenens</name>
    <dbReference type="NCBI Taxonomy" id="1187066"/>
    <lineage>
        <taxon>Bacteria</taxon>
        <taxon>Pseudomonadati</taxon>
        <taxon>Spirochaetota</taxon>
        <taxon>Spirochaetia</taxon>
        <taxon>Spirochaetales</taxon>
        <taxon>Spirochaetaceae</taxon>
        <taxon>Alkalispirochaeta</taxon>
    </lineage>
</organism>
<comment type="caution">
    <text evidence="4">The sequence shown here is derived from an EMBL/GenBank/DDBJ whole genome shotgun (WGS) entry which is preliminary data.</text>
</comment>
<evidence type="ECO:0008006" key="6">
    <source>
        <dbReference type="Google" id="ProtNLM"/>
    </source>
</evidence>
<dbReference type="PANTHER" id="PTHR43649:SF11">
    <property type="entry name" value="ABC TRANSPORTER SUBSTRATE-BINDING PROTEIN YESO-RELATED"/>
    <property type="match status" value="1"/>
</dbReference>
<keyword evidence="5" id="KW-1185">Reference proteome</keyword>
<dbReference type="EMBL" id="LPWH01000112">
    <property type="protein sequence ID" value="POQ99032.1"/>
    <property type="molecule type" value="Genomic_DNA"/>
</dbReference>
<dbReference type="InterPro" id="IPR006059">
    <property type="entry name" value="SBP"/>
</dbReference>
<feature type="compositionally biased region" description="Low complexity" evidence="3">
    <location>
        <begin position="21"/>
        <end position="38"/>
    </location>
</feature>
<proteinExistence type="inferred from homology"/>
<feature type="region of interest" description="Disordered" evidence="3">
    <location>
        <begin position="1"/>
        <end position="40"/>
    </location>
</feature>
<evidence type="ECO:0000256" key="3">
    <source>
        <dbReference type="SAM" id="MobiDB-lite"/>
    </source>
</evidence>
<protein>
    <recommendedName>
        <fullName evidence="6">ABC transporter substrate-binding protein</fullName>
    </recommendedName>
</protein>
<reference evidence="5" key="1">
    <citation type="submission" date="2015-12" db="EMBL/GenBank/DDBJ databases">
        <authorList>
            <person name="Lodha T.D."/>
            <person name="Chintalapati S."/>
            <person name="Chintalapati V.R."/>
            <person name="Sravanthi T."/>
        </authorList>
    </citation>
    <scope>NUCLEOTIDE SEQUENCE [LARGE SCALE GENOMIC DNA]</scope>
    <source>
        <strain evidence="5">JC133</strain>
    </source>
</reference>
<dbReference type="InterPro" id="IPR050490">
    <property type="entry name" value="Bact_solute-bd_prot1"/>
</dbReference>
<gene>
    <name evidence="4" type="ORF">AU468_11640</name>
</gene>
<dbReference type="GO" id="GO:0042597">
    <property type="term" value="C:periplasmic space"/>
    <property type="evidence" value="ECO:0007669"/>
    <property type="project" value="UniProtKB-SubCell"/>
</dbReference>